<reference evidence="2 3" key="1">
    <citation type="submission" date="2020-08" db="EMBL/GenBank/DDBJ databases">
        <title>Sequencing the genomes of 1000 actinobacteria strains.</title>
        <authorList>
            <person name="Klenk H.-P."/>
        </authorList>
    </citation>
    <scope>NUCLEOTIDE SEQUENCE [LARGE SCALE GENOMIC DNA]</scope>
    <source>
        <strain evidence="2 3">DSM 12511</strain>
    </source>
</reference>
<dbReference type="RefSeq" id="WP_184749810.1">
    <property type="nucleotide sequence ID" value="NZ_BAAAJR010000003.1"/>
</dbReference>
<organism evidence="2 3">
    <name type="scientific">Microbacterium thalassium</name>
    <dbReference type="NCBI Taxonomy" id="362649"/>
    <lineage>
        <taxon>Bacteria</taxon>
        <taxon>Bacillati</taxon>
        <taxon>Actinomycetota</taxon>
        <taxon>Actinomycetes</taxon>
        <taxon>Micrococcales</taxon>
        <taxon>Microbacteriaceae</taxon>
        <taxon>Microbacterium</taxon>
    </lineage>
</organism>
<comment type="caution">
    <text evidence="2">The sequence shown here is derived from an EMBL/GenBank/DDBJ whole genome shotgun (WGS) entry which is preliminary data.</text>
</comment>
<evidence type="ECO:0000256" key="1">
    <source>
        <dbReference type="SAM" id="SignalP"/>
    </source>
</evidence>
<protein>
    <submittedName>
        <fullName evidence="2">Multiple sugar transport system substrate-binding protein</fullName>
    </submittedName>
</protein>
<evidence type="ECO:0000313" key="2">
    <source>
        <dbReference type="EMBL" id="MBB6390574.1"/>
    </source>
</evidence>
<dbReference type="Proteomes" id="UP000537775">
    <property type="component" value="Unassembled WGS sequence"/>
</dbReference>
<evidence type="ECO:0000313" key="3">
    <source>
        <dbReference type="Proteomes" id="UP000537775"/>
    </source>
</evidence>
<dbReference type="AlphaFoldDB" id="A0A7X0KTY6"/>
<dbReference type="InterPro" id="IPR006059">
    <property type="entry name" value="SBP"/>
</dbReference>
<proteinExistence type="predicted"/>
<name>A0A7X0KTY6_9MICO</name>
<feature type="signal peptide" evidence="1">
    <location>
        <begin position="1"/>
        <end position="37"/>
    </location>
</feature>
<dbReference type="PROSITE" id="PS51257">
    <property type="entry name" value="PROKAR_LIPOPROTEIN"/>
    <property type="match status" value="1"/>
</dbReference>
<dbReference type="PANTHER" id="PTHR43649">
    <property type="entry name" value="ARABINOSE-BINDING PROTEIN-RELATED"/>
    <property type="match status" value="1"/>
</dbReference>
<dbReference type="Pfam" id="PF01547">
    <property type="entry name" value="SBP_bac_1"/>
    <property type="match status" value="1"/>
</dbReference>
<accession>A0A7X0KTY6</accession>
<keyword evidence="2" id="KW-0813">Transport</keyword>
<dbReference type="PANTHER" id="PTHR43649:SF12">
    <property type="entry name" value="DIACETYLCHITOBIOSE BINDING PROTEIN DASA"/>
    <property type="match status" value="1"/>
</dbReference>
<keyword evidence="3" id="KW-1185">Reference proteome</keyword>
<feature type="chain" id="PRO_5030641262" evidence="1">
    <location>
        <begin position="38"/>
        <end position="440"/>
    </location>
</feature>
<dbReference type="Gene3D" id="3.40.190.10">
    <property type="entry name" value="Periplasmic binding protein-like II"/>
    <property type="match status" value="1"/>
</dbReference>
<dbReference type="SUPFAM" id="SSF53850">
    <property type="entry name" value="Periplasmic binding protein-like II"/>
    <property type="match status" value="1"/>
</dbReference>
<keyword evidence="1" id="KW-0732">Signal</keyword>
<keyword evidence="2" id="KW-0762">Sugar transport</keyword>
<sequence>MSEISKRSHRLLIGTGVALTGAMVALTGCSASGGASADGPTEVTVMYKSSEFTEDMIAAFEEENPDITISFIEYDQTRLNAMLASGDAPDLVRGGPNANLFAKGLATNLDDFLASSDVLNADLLLPANDAWRWDGSQVGTGSYYGIIKDWSPDATIWQNEALFEEAGVEPLDTVEVTSWDDVLEKAIELKDAGIEYPFGIEWQWGLGNLFLTMVAQQGGTVYTDGGAAVDLETPEAQRAISWLVDYGKAEVGPTSLNPLPDGQDAPTFVAGKMAMSMDGYWFGGNLQDEAAATVAETASMAPAPTFGERISPIFGGVGAWIPEASKHKDAAWTVMEYFMAGQPAADRATTGWGLPILESLWSELPTEEPYQQQAADAALIEAEYVVPLEQSQYAQGSQWDQVIDEQVTSAIKGEQSAEEAATAIQDQMNVYLAQSKDQLG</sequence>
<dbReference type="InterPro" id="IPR050490">
    <property type="entry name" value="Bact_solute-bd_prot1"/>
</dbReference>
<gene>
    <name evidence="2" type="ORF">HD594_000887</name>
</gene>
<dbReference type="EMBL" id="JACHML010000001">
    <property type="protein sequence ID" value="MBB6390574.1"/>
    <property type="molecule type" value="Genomic_DNA"/>
</dbReference>